<dbReference type="InterPro" id="IPR006026">
    <property type="entry name" value="Peptidase_Metallo"/>
</dbReference>
<organism evidence="6 7">
    <name type="scientific">Oedothorax gibbosus</name>
    <dbReference type="NCBI Taxonomy" id="931172"/>
    <lineage>
        <taxon>Eukaryota</taxon>
        <taxon>Metazoa</taxon>
        <taxon>Ecdysozoa</taxon>
        <taxon>Arthropoda</taxon>
        <taxon>Chelicerata</taxon>
        <taxon>Arachnida</taxon>
        <taxon>Araneae</taxon>
        <taxon>Araneomorphae</taxon>
        <taxon>Entelegynae</taxon>
        <taxon>Araneoidea</taxon>
        <taxon>Linyphiidae</taxon>
        <taxon>Erigoninae</taxon>
        <taxon>Oedothorax</taxon>
    </lineage>
</organism>
<keyword evidence="3 4" id="KW-0645">Protease</keyword>
<keyword evidence="3 4" id="KW-0378">Hydrolase</keyword>
<feature type="non-terminal residue" evidence="6">
    <location>
        <position position="1"/>
    </location>
</feature>
<feature type="binding site" evidence="3">
    <location>
        <position position="99"/>
    </location>
    <ligand>
        <name>Zn(2+)</name>
        <dbReference type="ChEBI" id="CHEBI:29105"/>
        <note>catalytic</note>
    </ligand>
</feature>
<comment type="caution">
    <text evidence="3">Lacks conserved residue(s) required for the propagation of feature annotation.</text>
</comment>
<dbReference type="PRINTS" id="PR00480">
    <property type="entry name" value="ASTACIN"/>
</dbReference>
<name>A0AAV6U7A1_9ARAC</name>
<feature type="domain" description="Peptidase M12A" evidence="5">
    <location>
        <begin position="1"/>
        <end position="199"/>
    </location>
</feature>
<evidence type="ECO:0000313" key="7">
    <source>
        <dbReference type="Proteomes" id="UP000827092"/>
    </source>
</evidence>
<keyword evidence="3 4" id="KW-0482">Metalloprotease</keyword>
<gene>
    <name evidence="6" type="ORF">JTE90_027914</name>
</gene>
<dbReference type="PANTHER" id="PTHR10127">
    <property type="entry name" value="DISCOIDIN, CUB, EGF, LAMININ , AND ZINC METALLOPROTEASE DOMAIN CONTAINING"/>
    <property type="match status" value="1"/>
</dbReference>
<dbReference type="AlphaFoldDB" id="A0AAV6U7A1"/>
<comment type="caution">
    <text evidence="6">The sequence shown here is derived from an EMBL/GenBank/DDBJ whole genome shotgun (WGS) entry which is preliminary data.</text>
</comment>
<dbReference type="InterPro" id="IPR024079">
    <property type="entry name" value="MetalloPept_cat_dom_sf"/>
</dbReference>
<evidence type="ECO:0000313" key="6">
    <source>
        <dbReference type="EMBL" id="KAG8180202.1"/>
    </source>
</evidence>
<dbReference type="Pfam" id="PF01400">
    <property type="entry name" value="Astacin"/>
    <property type="match status" value="1"/>
</dbReference>
<dbReference type="Proteomes" id="UP000827092">
    <property type="component" value="Unassembled WGS sequence"/>
</dbReference>
<dbReference type="GO" id="GO:0006508">
    <property type="term" value="P:proteolysis"/>
    <property type="evidence" value="ECO:0007669"/>
    <property type="project" value="UniProtKB-KW"/>
</dbReference>
<dbReference type="EMBL" id="JAFNEN010000577">
    <property type="protein sequence ID" value="KAG8180202.1"/>
    <property type="molecule type" value="Genomic_DNA"/>
</dbReference>
<sequence length="203" mass="24113">LWLLTPQTYAESESVSRRHSRNFNRSQCHMKSRILKAMKYIQDRTCLQFIPKKSTSKNYIRFFNGDGCYSHWGWTGGEQPVSLGDGCDYFGTIVHELTHAIGFDHEQNRSDRDDYITIFYQNIEPEFVDQFQKLRPSENRLINKFDYDSIMMYGDTAFSIDGYKKTMKPKKKGVKLVDAYYKMPTDSDIYRINWLYMCQDYLE</sequence>
<evidence type="ECO:0000256" key="1">
    <source>
        <dbReference type="ARBA" id="ARBA00011245"/>
    </source>
</evidence>
<evidence type="ECO:0000256" key="2">
    <source>
        <dbReference type="ARBA" id="ARBA00025529"/>
    </source>
</evidence>
<dbReference type="CDD" id="cd04280">
    <property type="entry name" value="ZnMc_astacin_like"/>
    <property type="match status" value="1"/>
</dbReference>
<dbReference type="GO" id="GO:0008270">
    <property type="term" value="F:zinc ion binding"/>
    <property type="evidence" value="ECO:0007669"/>
    <property type="project" value="UniProtKB-UniRule"/>
</dbReference>
<comment type="cofactor">
    <cofactor evidence="3 4">
        <name>Zn(2+)</name>
        <dbReference type="ChEBI" id="CHEBI:29105"/>
    </cofactor>
    <text evidence="3 4">Binds 1 zinc ion per subunit.</text>
</comment>
<evidence type="ECO:0000256" key="4">
    <source>
        <dbReference type="RuleBase" id="RU361183"/>
    </source>
</evidence>
<evidence type="ECO:0000256" key="3">
    <source>
        <dbReference type="PROSITE-ProRule" id="PRU01211"/>
    </source>
</evidence>
<reference evidence="6 7" key="1">
    <citation type="journal article" date="2022" name="Nat. Ecol. Evol.">
        <title>A masculinizing supergene underlies an exaggerated male reproductive morph in a spider.</title>
        <authorList>
            <person name="Hendrickx F."/>
            <person name="De Corte Z."/>
            <person name="Sonet G."/>
            <person name="Van Belleghem S.M."/>
            <person name="Kostlbacher S."/>
            <person name="Vangestel C."/>
        </authorList>
    </citation>
    <scope>NUCLEOTIDE SEQUENCE [LARGE SCALE GENOMIC DNA]</scope>
    <source>
        <strain evidence="6">W744_W776</strain>
    </source>
</reference>
<evidence type="ECO:0000259" key="5">
    <source>
        <dbReference type="PROSITE" id="PS51864"/>
    </source>
</evidence>
<comment type="function">
    <text evidence="2">Zinc metalloprotease. Provoques deadhesion of endothelial cells from cell cultures, and also degradation of fibronectin, fibrinogen and gelatin in vitro. Its role in the venom is not fully understood but it might act as a spreading factor that facilitates diffusion of other venom toxins. Alternatively, it might be involved in the proteolytic processing of other venom toxins or it might play a role in extra-oral digestion of prey.</text>
</comment>
<dbReference type="SMART" id="SM00235">
    <property type="entry name" value="ZnMc"/>
    <property type="match status" value="1"/>
</dbReference>
<proteinExistence type="predicted"/>
<feature type="active site" evidence="3">
    <location>
        <position position="96"/>
    </location>
</feature>
<accession>A0AAV6U7A1</accession>
<dbReference type="EC" id="3.4.24.-" evidence="4"/>
<keyword evidence="7" id="KW-1185">Reference proteome</keyword>
<dbReference type="PROSITE" id="PS51864">
    <property type="entry name" value="ASTACIN"/>
    <property type="match status" value="1"/>
</dbReference>
<keyword evidence="3 4" id="KW-0862">Zinc</keyword>
<dbReference type="PANTHER" id="PTHR10127:SF883">
    <property type="entry name" value="ZINC METALLOPROTEINASE NAS-8"/>
    <property type="match status" value="1"/>
</dbReference>
<feature type="binding site" evidence="3">
    <location>
        <position position="95"/>
    </location>
    <ligand>
        <name>Zn(2+)</name>
        <dbReference type="ChEBI" id="CHEBI:29105"/>
        <note>catalytic</note>
    </ligand>
</feature>
<dbReference type="InterPro" id="IPR034035">
    <property type="entry name" value="Astacin-like_dom"/>
</dbReference>
<comment type="subunit">
    <text evidence="1">Monomer.</text>
</comment>
<dbReference type="Gene3D" id="3.40.390.10">
    <property type="entry name" value="Collagenase (Catalytic Domain)"/>
    <property type="match status" value="1"/>
</dbReference>
<dbReference type="SUPFAM" id="SSF55486">
    <property type="entry name" value="Metalloproteases ('zincins'), catalytic domain"/>
    <property type="match status" value="1"/>
</dbReference>
<keyword evidence="3 4" id="KW-0479">Metal-binding</keyword>
<dbReference type="InterPro" id="IPR001506">
    <property type="entry name" value="Peptidase_M12A"/>
</dbReference>
<feature type="binding site" evidence="3">
    <location>
        <position position="105"/>
    </location>
    <ligand>
        <name>Zn(2+)</name>
        <dbReference type="ChEBI" id="CHEBI:29105"/>
        <note>catalytic</note>
    </ligand>
</feature>
<dbReference type="GO" id="GO:0004222">
    <property type="term" value="F:metalloendopeptidase activity"/>
    <property type="evidence" value="ECO:0007669"/>
    <property type="project" value="UniProtKB-UniRule"/>
</dbReference>
<protein>
    <recommendedName>
        <fullName evidence="4">Metalloendopeptidase</fullName>
        <ecNumber evidence="4">3.4.24.-</ecNumber>
    </recommendedName>
</protein>